<dbReference type="PANTHER" id="PTHR42978:SF2">
    <property type="entry name" value="102 KBASES UNSTABLE REGION: FROM 1 TO 119443"/>
    <property type="match status" value="1"/>
</dbReference>
<organism evidence="7 8">
    <name type="scientific">Lutimaribacter marinistellae</name>
    <dbReference type="NCBI Taxonomy" id="1820329"/>
    <lineage>
        <taxon>Bacteria</taxon>
        <taxon>Pseudomonadati</taxon>
        <taxon>Pseudomonadota</taxon>
        <taxon>Alphaproteobacteria</taxon>
        <taxon>Rhodobacterales</taxon>
        <taxon>Roseobacteraceae</taxon>
        <taxon>Lutimaribacter</taxon>
    </lineage>
</organism>
<reference evidence="8" key="1">
    <citation type="journal article" date="2019" name="Int. J. Syst. Evol. Microbiol.">
        <title>The Global Catalogue of Microorganisms (GCM) 10K type strain sequencing project: providing services to taxonomists for standard genome sequencing and annotation.</title>
        <authorList>
            <consortium name="The Broad Institute Genomics Platform"/>
            <consortium name="The Broad Institute Genome Sequencing Center for Infectious Disease"/>
            <person name="Wu L."/>
            <person name="Ma J."/>
        </authorList>
    </citation>
    <scope>NUCLEOTIDE SEQUENCE [LARGE SCALE GENOMIC DNA]</scope>
    <source>
        <strain evidence="8">KCTC 42911</strain>
    </source>
</reference>
<evidence type="ECO:0000256" key="5">
    <source>
        <dbReference type="ARBA" id="ARBA00022833"/>
    </source>
</evidence>
<protein>
    <submittedName>
        <fullName evidence="7">N-acyl homoserine lactonase family protein</fullName>
    </submittedName>
</protein>
<evidence type="ECO:0000313" key="7">
    <source>
        <dbReference type="EMBL" id="MFC3614798.1"/>
    </source>
</evidence>
<dbReference type="SUPFAM" id="SSF56281">
    <property type="entry name" value="Metallo-hydrolase/oxidoreductase"/>
    <property type="match status" value="1"/>
</dbReference>
<dbReference type="PANTHER" id="PTHR42978">
    <property type="entry name" value="QUORUM-QUENCHING LACTONASE YTNP-RELATED-RELATED"/>
    <property type="match status" value="1"/>
</dbReference>
<dbReference type="Gene3D" id="3.60.15.10">
    <property type="entry name" value="Ribonuclease Z/Hydroxyacylglutathione hydrolase-like"/>
    <property type="match status" value="1"/>
</dbReference>
<keyword evidence="8" id="KW-1185">Reference proteome</keyword>
<comment type="cofactor">
    <cofactor evidence="1">
        <name>Zn(2+)</name>
        <dbReference type="ChEBI" id="CHEBI:29105"/>
    </cofactor>
</comment>
<dbReference type="InterPro" id="IPR051013">
    <property type="entry name" value="MBL_superfamily_lactonases"/>
</dbReference>
<proteinExistence type="inferred from homology"/>
<dbReference type="Pfam" id="PF00753">
    <property type="entry name" value="Lactamase_B"/>
    <property type="match status" value="1"/>
</dbReference>
<keyword evidence="4" id="KW-0378">Hydrolase</keyword>
<accession>A0ABV7TKU0</accession>
<dbReference type="RefSeq" id="WP_386736077.1">
    <property type="nucleotide sequence ID" value="NZ_JBHRXI010000015.1"/>
</dbReference>
<sequence length="252" mass="27903">MRDMRLLKGRPARLSVLDFGLFKVHANGRVIGICGYLVETDANERVLIDSGFPAKYAENAERATQEDRLFEFGEVIECRPDQLPRPQIAKAGIDADQIDLFILTHTHIDHVGAIGDFVQAPMVISAAERALPKPLYWGQRRPLDWPEREYVVLEGDVRIGPGFEIVMAPGHAPGQIAMLVDLPETGAVLLTSDAISRPAEIDERFDTAPDPQAAIASAARLMELAAERDAFVIYGHCPEQWATLRKVPDHYG</sequence>
<dbReference type="SMART" id="SM00849">
    <property type="entry name" value="Lactamase_B"/>
    <property type="match status" value="1"/>
</dbReference>
<feature type="domain" description="Metallo-beta-lactamase" evidence="6">
    <location>
        <begin position="32"/>
        <end position="236"/>
    </location>
</feature>
<comment type="caution">
    <text evidence="7">The sequence shown here is derived from an EMBL/GenBank/DDBJ whole genome shotgun (WGS) entry which is preliminary data.</text>
</comment>
<keyword evidence="5" id="KW-0862">Zinc</keyword>
<evidence type="ECO:0000259" key="6">
    <source>
        <dbReference type="SMART" id="SM00849"/>
    </source>
</evidence>
<dbReference type="InterPro" id="IPR036866">
    <property type="entry name" value="RibonucZ/Hydroxyglut_hydro"/>
</dbReference>
<evidence type="ECO:0000313" key="8">
    <source>
        <dbReference type="Proteomes" id="UP001595629"/>
    </source>
</evidence>
<keyword evidence="3" id="KW-0479">Metal-binding</keyword>
<evidence type="ECO:0000256" key="1">
    <source>
        <dbReference type="ARBA" id="ARBA00001947"/>
    </source>
</evidence>
<evidence type="ECO:0000256" key="2">
    <source>
        <dbReference type="ARBA" id="ARBA00007749"/>
    </source>
</evidence>
<evidence type="ECO:0000256" key="4">
    <source>
        <dbReference type="ARBA" id="ARBA00022801"/>
    </source>
</evidence>
<name>A0ABV7TKU0_9RHOB</name>
<gene>
    <name evidence="7" type="ORF">ACFORG_13580</name>
</gene>
<dbReference type="EMBL" id="JBHRXI010000015">
    <property type="protein sequence ID" value="MFC3614798.1"/>
    <property type="molecule type" value="Genomic_DNA"/>
</dbReference>
<dbReference type="CDD" id="cd07729">
    <property type="entry name" value="AHL_lactonase_MBL-fold"/>
    <property type="match status" value="1"/>
</dbReference>
<evidence type="ECO:0000256" key="3">
    <source>
        <dbReference type="ARBA" id="ARBA00022723"/>
    </source>
</evidence>
<dbReference type="Proteomes" id="UP001595629">
    <property type="component" value="Unassembled WGS sequence"/>
</dbReference>
<comment type="similarity">
    <text evidence="2">Belongs to the metallo-beta-lactamase superfamily.</text>
</comment>
<dbReference type="InterPro" id="IPR001279">
    <property type="entry name" value="Metallo-B-lactamas"/>
</dbReference>